<dbReference type="CDD" id="cd00093">
    <property type="entry name" value="HTH_XRE"/>
    <property type="match status" value="1"/>
</dbReference>
<dbReference type="InterPro" id="IPR001387">
    <property type="entry name" value="Cro/C1-type_HTH"/>
</dbReference>
<sequence length="133" mass="15766">MSIYQSFSIDEKYRCFMITINNNKKEFNMSNKLKYDNSTLNKIELMKAIRNKIKEDHLRQREVAEILDIKQPRVSDLIALKHERFSLDILIGYLETFGCVIKFESKELINRKTNLVATKVLKCKTKYRSLIVN</sequence>
<accession>A0A227JL60</accession>
<dbReference type="EMBL" id="NIXT01000001">
    <property type="protein sequence ID" value="OXE34887.1"/>
    <property type="molecule type" value="Genomic_DNA"/>
</dbReference>
<reference evidence="2 3" key="1">
    <citation type="journal article" date="2017" name="Appl. Environ. Microbiol.">
        <title>Parallel evolution of two clades of a major Atlantic endemic Vibrio parahaemolyticus pathogen lineage by independent acquisition of related pathogenicity islands.</title>
        <authorList>
            <person name="Xu F."/>
            <person name="Gonzalez-Escalona N."/>
            <person name="Drees K.P."/>
            <person name="Sebra R.P."/>
            <person name="Cooper V.S."/>
            <person name="Jones S.H."/>
            <person name="Whistler C.A."/>
        </authorList>
    </citation>
    <scope>NUCLEOTIDE SEQUENCE [LARGE SCALE GENOMIC DNA]</scope>
    <source>
        <strain evidence="2 3">MAVP-3</strain>
    </source>
</reference>
<dbReference type="SUPFAM" id="SSF47413">
    <property type="entry name" value="lambda repressor-like DNA-binding domains"/>
    <property type="match status" value="1"/>
</dbReference>
<name>A0A227JL60_VIBPH</name>
<evidence type="ECO:0000313" key="3">
    <source>
        <dbReference type="Proteomes" id="UP000214596"/>
    </source>
</evidence>
<dbReference type="AlphaFoldDB" id="A0A227JL60"/>
<dbReference type="Pfam" id="PF13744">
    <property type="entry name" value="HTH_37"/>
    <property type="match status" value="1"/>
</dbReference>
<evidence type="ECO:0000259" key="1">
    <source>
        <dbReference type="Pfam" id="PF13744"/>
    </source>
</evidence>
<gene>
    <name evidence="2" type="ORF">CA163_00055</name>
</gene>
<dbReference type="InterPro" id="IPR010982">
    <property type="entry name" value="Lambda_DNA-bd_dom_sf"/>
</dbReference>
<protein>
    <recommendedName>
        <fullName evidence="1">HigA2-like helix-turn-helix domain-containing protein</fullName>
    </recommendedName>
</protein>
<comment type="caution">
    <text evidence="2">The sequence shown here is derived from an EMBL/GenBank/DDBJ whole genome shotgun (WGS) entry which is preliminary data.</text>
</comment>
<evidence type="ECO:0000313" key="2">
    <source>
        <dbReference type="EMBL" id="OXE34887.1"/>
    </source>
</evidence>
<organism evidence="2 3">
    <name type="scientific">Vibrio parahaemolyticus</name>
    <dbReference type="NCBI Taxonomy" id="670"/>
    <lineage>
        <taxon>Bacteria</taxon>
        <taxon>Pseudomonadati</taxon>
        <taxon>Pseudomonadota</taxon>
        <taxon>Gammaproteobacteria</taxon>
        <taxon>Vibrionales</taxon>
        <taxon>Vibrionaceae</taxon>
        <taxon>Vibrio</taxon>
    </lineage>
</organism>
<dbReference type="Proteomes" id="UP000214596">
    <property type="component" value="Unassembled WGS sequence"/>
</dbReference>
<dbReference type="InterPro" id="IPR039554">
    <property type="entry name" value="HigA2-like_HTH"/>
</dbReference>
<dbReference type="GO" id="GO:0003677">
    <property type="term" value="F:DNA binding"/>
    <property type="evidence" value="ECO:0007669"/>
    <property type="project" value="InterPro"/>
</dbReference>
<proteinExistence type="predicted"/>
<feature type="domain" description="HigA2-like helix-turn-helix" evidence="1">
    <location>
        <begin position="41"/>
        <end position="102"/>
    </location>
</feature>
<dbReference type="Gene3D" id="1.10.260.40">
    <property type="entry name" value="lambda repressor-like DNA-binding domains"/>
    <property type="match status" value="1"/>
</dbReference>